<evidence type="ECO:0000259" key="1">
    <source>
        <dbReference type="Pfam" id="PF00144"/>
    </source>
</evidence>
<accession>A0A285X408</accession>
<keyword evidence="3" id="KW-1185">Reference proteome</keyword>
<organism evidence="2 3">
    <name type="scientific">Salinimicrobium sediminis</name>
    <dbReference type="NCBI Taxonomy" id="1343891"/>
    <lineage>
        <taxon>Bacteria</taxon>
        <taxon>Pseudomonadati</taxon>
        <taxon>Bacteroidota</taxon>
        <taxon>Flavobacteriia</taxon>
        <taxon>Flavobacteriales</taxon>
        <taxon>Flavobacteriaceae</taxon>
        <taxon>Salinimicrobium</taxon>
    </lineage>
</organism>
<dbReference type="RefSeq" id="WP_097055212.1">
    <property type="nucleotide sequence ID" value="NZ_OCMF01000001.1"/>
</dbReference>
<dbReference type="EMBL" id="OCMF01000001">
    <property type="protein sequence ID" value="SOC79484.1"/>
    <property type="molecule type" value="Genomic_DNA"/>
</dbReference>
<evidence type="ECO:0000313" key="3">
    <source>
        <dbReference type="Proteomes" id="UP000219193"/>
    </source>
</evidence>
<dbReference type="SUPFAM" id="SSF56601">
    <property type="entry name" value="beta-lactamase/transpeptidase-like"/>
    <property type="match status" value="1"/>
</dbReference>
<dbReference type="InterPro" id="IPR012338">
    <property type="entry name" value="Beta-lactam/transpept-like"/>
</dbReference>
<dbReference type="OrthoDB" id="9773047at2"/>
<proteinExistence type="predicted"/>
<sequence>MKGLKKGILGTLLFLALAVALIYLFNFDYIFKGIQTTYLQGYVTAYIDDHVDFDNRRIEAGSVQPWLKHSDYNERALSEDLQKKNEEAGTIAFLIIKNDSIWYENYNEGYGPDSHTNSFSMAKSVVAALLGKAIFDGYIKDLDQPVADFFPQFDHRLTLRHLVSMSSGLNWDENYYNPFSMTIRAYLDENIRELVLDLEVVEPPGEEFKYLSGNTQLLAMVLEKATGMTVSDYLSQSFWKPLGMENNALWQLDSYESGMEKAFCCIASNARDFAKLGKLYKDYGRWNGKQLLDSTYVAESIRPQLEDYPHYGLGIWLEPNLSTDVFYFRGILGQYVIVLPQENVIIVRLGQKGGKVPDEEEHPDDFYFYLEEVLKMLSRNDQKSSLKEPAVPGY</sequence>
<dbReference type="Proteomes" id="UP000219193">
    <property type="component" value="Unassembled WGS sequence"/>
</dbReference>
<dbReference type="Pfam" id="PF00144">
    <property type="entry name" value="Beta-lactamase"/>
    <property type="match status" value="1"/>
</dbReference>
<protein>
    <submittedName>
        <fullName evidence="2">CubicO group peptidase, beta-lactamase class C family</fullName>
    </submittedName>
</protein>
<dbReference type="PANTHER" id="PTHR43283:SF7">
    <property type="entry name" value="BETA-LACTAMASE-RELATED DOMAIN-CONTAINING PROTEIN"/>
    <property type="match status" value="1"/>
</dbReference>
<dbReference type="Gene3D" id="3.40.710.10">
    <property type="entry name" value="DD-peptidase/beta-lactamase superfamily"/>
    <property type="match status" value="1"/>
</dbReference>
<dbReference type="AlphaFoldDB" id="A0A285X408"/>
<gene>
    <name evidence="2" type="ORF">SAMN06296241_1009</name>
</gene>
<feature type="domain" description="Beta-lactamase-related" evidence="1">
    <location>
        <begin position="88"/>
        <end position="362"/>
    </location>
</feature>
<dbReference type="PANTHER" id="PTHR43283">
    <property type="entry name" value="BETA-LACTAMASE-RELATED"/>
    <property type="match status" value="1"/>
</dbReference>
<dbReference type="InterPro" id="IPR001466">
    <property type="entry name" value="Beta-lactam-related"/>
</dbReference>
<reference evidence="3" key="1">
    <citation type="submission" date="2017-09" db="EMBL/GenBank/DDBJ databases">
        <authorList>
            <person name="Varghese N."/>
            <person name="Submissions S."/>
        </authorList>
    </citation>
    <scope>NUCLEOTIDE SEQUENCE [LARGE SCALE GENOMIC DNA]</scope>
    <source>
        <strain evidence="3">CGMCC 1.12641</strain>
    </source>
</reference>
<evidence type="ECO:0000313" key="2">
    <source>
        <dbReference type="EMBL" id="SOC79484.1"/>
    </source>
</evidence>
<name>A0A285X408_9FLAO</name>
<dbReference type="InterPro" id="IPR050789">
    <property type="entry name" value="Diverse_Enzym_Activities"/>
</dbReference>